<dbReference type="Proteomes" id="UP001595851">
    <property type="component" value="Unassembled WGS sequence"/>
</dbReference>
<comment type="caution">
    <text evidence="2">The sequence shown here is derived from an EMBL/GenBank/DDBJ whole genome shotgun (WGS) entry which is preliminary data.</text>
</comment>
<keyword evidence="3" id="KW-1185">Reference proteome</keyword>
<dbReference type="EMBL" id="JBHSBI010000003">
    <property type="protein sequence ID" value="MFC4006943.1"/>
    <property type="molecule type" value="Genomic_DNA"/>
</dbReference>
<reference evidence="3" key="1">
    <citation type="journal article" date="2019" name="Int. J. Syst. Evol. Microbiol.">
        <title>The Global Catalogue of Microorganisms (GCM) 10K type strain sequencing project: providing services to taxonomists for standard genome sequencing and annotation.</title>
        <authorList>
            <consortium name="The Broad Institute Genomics Platform"/>
            <consortium name="The Broad Institute Genome Sequencing Center for Infectious Disease"/>
            <person name="Wu L."/>
            <person name="Ma J."/>
        </authorList>
    </citation>
    <scope>NUCLEOTIDE SEQUENCE [LARGE SCALE GENOMIC DNA]</scope>
    <source>
        <strain evidence="3">TBRC 1276</strain>
    </source>
</reference>
<evidence type="ECO:0000313" key="3">
    <source>
        <dbReference type="Proteomes" id="UP001595851"/>
    </source>
</evidence>
<evidence type="ECO:0000313" key="2">
    <source>
        <dbReference type="EMBL" id="MFC4006943.1"/>
    </source>
</evidence>
<accession>A0ABV8FZS6</accession>
<dbReference type="RefSeq" id="WP_379527090.1">
    <property type="nucleotide sequence ID" value="NZ_JBHSBI010000003.1"/>
</dbReference>
<feature type="region of interest" description="Disordered" evidence="1">
    <location>
        <begin position="186"/>
        <end position="208"/>
    </location>
</feature>
<name>A0ABV8FZS6_9ACTN</name>
<protein>
    <submittedName>
        <fullName evidence="2">Uncharacterized protein</fullName>
    </submittedName>
</protein>
<organism evidence="2 3">
    <name type="scientific">Nonomuraea purpurea</name>
    <dbReference type="NCBI Taxonomy" id="1849276"/>
    <lineage>
        <taxon>Bacteria</taxon>
        <taxon>Bacillati</taxon>
        <taxon>Actinomycetota</taxon>
        <taxon>Actinomycetes</taxon>
        <taxon>Streptosporangiales</taxon>
        <taxon>Streptosporangiaceae</taxon>
        <taxon>Nonomuraea</taxon>
    </lineage>
</organism>
<evidence type="ECO:0000256" key="1">
    <source>
        <dbReference type="SAM" id="MobiDB-lite"/>
    </source>
</evidence>
<gene>
    <name evidence="2" type="ORF">ACFOY2_06910</name>
</gene>
<sequence>MVKTSERSRVIDFLERNVIGRTVVAEPITTYTNQGRTESTYIDQTFFSGLVHTADGFRFDLTTVSLGRRYGLDDEGRHQENAGVLDAVRVYRYEMTERASSGRLVGFARFISSTNTASDPFSGTFFLVRMRMEGDELVIQDTQVGYADFFDYGGTRKPVASDGLYRYTAQDGKVVLRFTQSTFDVDPNTMDRTPTGDRFPTQISEERA</sequence>
<proteinExistence type="predicted"/>